<dbReference type="EMBL" id="BAAART010000071">
    <property type="protein sequence ID" value="GAA2236796.1"/>
    <property type="molecule type" value="Genomic_DNA"/>
</dbReference>
<reference evidence="2 3" key="1">
    <citation type="journal article" date="2019" name="Int. J. Syst. Evol. Microbiol.">
        <title>The Global Catalogue of Microorganisms (GCM) 10K type strain sequencing project: providing services to taxonomists for standard genome sequencing and annotation.</title>
        <authorList>
            <consortium name="The Broad Institute Genomics Platform"/>
            <consortium name="The Broad Institute Genome Sequencing Center for Infectious Disease"/>
            <person name="Wu L."/>
            <person name="Ma J."/>
        </authorList>
    </citation>
    <scope>NUCLEOTIDE SEQUENCE [LARGE SCALE GENOMIC DNA]</scope>
    <source>
        <strain evidence="2 3">JCM 3053</strain>
    </source>
</reference>
<feature type="compositionally biased region" description="Low complexity" evidence="1">
    <location>
        <begin position="17"/>
        <end position="28"/>
    </location>
</feature>
<organism evidence="2 3">
    <name type="scientific">Streptomyces indiaensis</name>
    <dbReference type="NCBI Taxonomy" id="284033"/>
    <lineage>
        <taxon>Bacteria</taxon>
        <taxon>Bacillati</taxon>
        <taxon>Actinomycetota</taxon>
        <taxon>Actinomycetes</taxon>
        <taxon>Kitasatosporales</taxon>
        <taxon>Streptomycetaceae</taxon>
        <taxon>Streptomyces</taxon>
    </lineage>
</organism>
<feature type="region of interest" description="Disordered" evidence="1">
    <location>
        <begin position="1"/>
        <end position="44"/>
    </location>
</feature>
<sequence length="78" mass="7968">MCVSSSGGEVGGAKPIACAGPARPSGARGAERTATDGPHPAHPAIRPYALLCENSFSTGTPTLCRAREAQSRWKNSST</sequence>
<evidence type="ECO:0000313" key="3">
    <source>
        <dbReference type="Proteomes" id="UP001501474"/>
    </source>
</evidence>
<comment type="caution">
    <text evidence="2">The sequence shown here is derived from an EMBL/GenBank/DDBJ whole genome shotgun (WGS) entry which is preliminary data.</text>
</comment>
<protein>
    <submittedName>
        <fullName evidence="2">Uncharacterized protein</fullName>
    </submittedName>
</protein>
<proteinExistence type="predicted"/>
<keyword evidence="3" id="KW-1185">Reference proteome</keyword>
<dbReference type="Proteomes" id="UP001501474">
    <property type="component" value="Unassembled WGS sequence"/>
</dbReference>
<accession>A0ABN3DMS1</accession>
<gene>
    <name evidence="2" type="ORF">GCM10010104_34600</name>
</gene>
<name>A0ABN3DMS1_9ACTN</name>
<evidence type="ECO:0000256" key="1">
    <source>
        <dbReference type="SAM" id="MobiDB-lite"/>
    </source>
</evidence>
<evidence type="ECO:0000313" key="2">
    <source>
        <dbReference type="EMBL" id="GAA2236796.1"/>
    </source>
</evidence>